<name>A0A6S7GI85_PARCT</name>
<dbReference type="SUPFAM" id="SSF50630">
    <property type="entry name" value="Acid proteases"/>
    <property type="match status" value="1"/>
</dbReference>
<evidence type="ECO:0000313" key="5">
    <source>
        <dbReference type="EMBL" id="CAB3991628.1"/>
    </source>
</evidence>
<feature type="domain" description="Reverse transcriptase" evidence="4">
    <location>
        <begin position="337"/>
        <end position="515"/>
    </location>
</feature>
<evidence type="ECO:0000256" key="1">
    <source>
        <dbReference type="PROSITE-ProRule" id="PRU00047"/>
    </source>
</evidence>
<feature type="domain" description="CCHC-type" evidence="3">
    <location>
        <begin position="94"/>
        <end position="108"/>
    </location>
</feature>
<dbReference type="GO" id="GO:0003676">
    <property type="term" value="F:nucleic acid binding"/>
    <property type="evidence" value="ECO:0007669"/>
    <property type="project" value="InterPro"/>
</dbReference>
<dbReference type="SUPFAM" id="SSF56672">
    <property type="entry name" value="DNA/RNA polymerases"/>
    <property type="match status" value="1"/>
</dbReference>
<dbReference type="InterPro" id="IPR043128">
    <property type="entry name" value="Rev_trsase/Diguanyl_cyclase"/>
</dbReference>
<dbReference type="PROSITE" id="PS50158">
    <property type="entry name" value="ZF_CCHC"/>
    <property type="match status" value="2"/>
</dbReference>
<dbReference type="Gene3D" id="3.30.70.270">
    <property type="match status" value="1"/>
</dbReference>
<evidence type="ECO:0000313" key="6">
    <source>
        <dbReference type="Proteomes" id="UP001152795"/>
    </source>
</evidence>
<comment type="caution">
    <text evidence="5">The sequence shown here is derived from an EMBL/GenBank/DDBJ whole genome shotgun (WGS) entry which is preliminary data.</text>
</comment>
<dbReference type="SUPFAM" id="SSF57756">
    <property type="entry name" value="Retrovirus zinc finger-like domains"/>
    <property type="match status" value="1"/>
</dbReference>
<dbReference type="PANTHER" id="PTHR37984:SF14">
    <property type="entry name" value="RIBONUCLEASE H"/>
    <property type="match status" value="1"/>
</dbReference>
<dbReference type="InterPro" id="IPR021109">
    <property type="entry name" value="Peptidase_aspartic_dom_sf"/>
</dbReference>
<dbReference type="AlphaFoldDB" id="A0A6S7GI85"/>
<dbReference type="Gene3D" id="3.10.10.10">
    <property type="entry name" value="HIV Type 1 Reverse Transcriptase, subunit A, domain 1"/>
    <property type="match status" value="1"/>
</dbReference>
<keyword evidence="6" id="KW-1185">Reference proteome</keyword>
<dbReference type="Pfam" id="PF00098">
    <property type="entry name" value="zf-CCHC"/>
    <property type="match status" value="1"/>
</dbReference>
<dbReference type="EMBL" id="CACRXK020001889">
    <property type="protein sequence ID" value="CAB3991628.1"/>
    <property type="molecule type" value="Genomic_DNA"/>
</dbReference>
<dbReference type="Gene3D" id="2.40.70.10">
    <property type="entry name" value="Acid Proteases"/>
    <property type="match status" value="1"/>
</dbReference>
<feature type="non-terminal residue" evidence="5">
    <location>
        <position position="1"/>
    </location>
</feature>
<feature type="domain" description="CCHC-type" evidence="3">
    <location>
        <begin position="74"/>
        <end position="88"/>
    </location>
</feature>
<dbReference type="InterPro" id="IPR036875">
    <property type="entry name" value="Znf_CCHC_sf"/>
</dbReference>
<dbReference type="InterPro" id="IPR001878">
    <property type="entry name" value="Znf_CCHC"/>
</dbReference>
<dbReference type="Pfam" id="PF00078">
    <property type="entry name" value="RVT_1"/>
    <property type="match status" value="1"/>
</dbReference>
<keyword evidence="1" id="KW-0863">Zinc-finger</keyword>
<reference evidence="5" key="1">
    <citation type="submission" date="2020-04" db="EMBL/GenBank/DDBJ databases">
        <authorList>
            <person name="Alioto T."/>
            <person name="Alioto T."/>
            <person name="Gomez Garrido J."/>
        </authorList>
    </citation>
    <scope>NUCLEOTIDE SEQUENCE</scope>
    <source>
        <strain evidence="5">A484AB</strain>
    </source>
</reference>
<dbReference type="InterPro" id="IPR050951">
    <property type="entry name" value="Retrovirus_Pol_polyprotein"/>
</dbReference>
<dbReference type="GO" id="GO:0008270">
    <property type="term" value="F:zinc ion binding"/>
    <property type="evidence" value="ECO:0007669"/>
    <property type="project" value="UniProtKB-KW"/>
</dbReference>
<dbReference type="CDD" id="cd01647">
    <property type="entry name" value="RT_LTR"/>
    <property type="match status" value="1"/>
</dbReference>
<proteinExistence type="predicted"/>
<dbReference type="InterPro" id="IPR043502">
    <property type="entry name" value="DNA/RNA_pol_sf"/>
</dbReference>
<dbReference type="Proteomes" id="UP001152795">
    <property type="component" value="Unassembled WGS sequence"/>
</dbReference>
<feature type="region of interest" description="Disordered" evidence="2">
    <location>
        <begin position="106"/>
        <end position="128"/>
    </location>
</feature>
<accession>A0A6S7GI85</accession>
<dbReference type="PANTHER" id="PTHR37984">
    <property type="entry name" value="PROTEIN CBG26694"/>
    <property type="match status" value="1"/>
</dbReference>
<keyword evidence="1" id="KW-0479">Metal-binding</keyword>
<evidence type="ECO:0000259" key="3">
    <source>
        <dbReference type="PROSITE" id="PS50158"/>
    </source>
</evidence>
<dbReference type="InterPro" id="IPR000477">
    <property type="entry name" value="RT_dom"/>
</dbReference>
<sequence length="516" mass="59027">MTTIGKIDVFDETQESWETYVERVQHFFAANDVDDNHQVPTLLSLIGSKTYSLLKDLLLPEKPADKNFDEIVMCYRCGANTHVATECRFKKEVCHKCGKRGHIQRACRAQQNQGPGRPSPRSRYQKSTNAIETEPDEYEHLLNNLEVHSVNKSNSDVIWVDVKVENQPLSMELDTGSAVSILPYDMFLERFRDKKLEKTTTVLKTYTGELIVPVGCLTMQVEYLDQSCQLPFHVVQTKGPVLMGRDWLHKLRLDWKTIKLLKSSDSSHRNPGTTTQEKLKNLLDTYAEVFEDKLGTFKSAKARITLKEGSQPQFRKARHVPYSLRPKVEEELKRLQSEGILSKVEWSDWATPIVPVPKQDGSVRICGDFKGTINPILQAEQYPLPRIEDIFAHLAGGKKFSKIDLRQAYHQIELEEESKKYLTINTSMGLFQYNRLVFGITSAPAIWQRTMDQILEGTSGISCILDDMIVTGKSDAEHMANLEEVLRRLHHHGLRANKSKCEFFKEKITFCGHDID</sequence>
<organism evidence="5 6">
    <name type="scientific">Paramuricea clavata</name>
    <name type="common">Red gorgonian</name>
    <name type="synonym">Violescent sea-whip</name>
    <dbReference type="NCBI Taxonomy" id="317549"/>
    <lineage>
        <taxon>Eukaryota</taxon>
        <taxon>Metazoa</taxon>
        <taxon>Cnidaria</taxon>
        <taxon>Anthozoa</taxon>
        <taxon>Octocorallia</taxon>
        <taxon>Malacalcyonacea</taxon>
        <taxon>Plexauridae</taxon>
        <taxon>Paramuricea</taxon>
    </lineage>
</organism>
<keyword evidence="1" id="KW-0862">Zinc</keyword>
<dbReference type="Gene3D" id="4.10.60.10">
    <property type="entry name" value="Zinc finger, CCHC-type"/>
    <property type="match status" value="1"/>
</dbReference>
<evidence type="ECO:0000256" key="2">
    <source>
        <dbReference type="SAM" id="MobiDB-lite"/>
    </source>
</evidence>
<gene>
    <name evidence="5" type="ORF">PACLA_8A021679</name>
</gene>
<protein>
    <submittedName>
        <fullName evidence="5">Retrovirus-related Pol poly</fullName>
    </submittedName>
</protein>
<dbReference type="OrthoDB" id="5972177at2759"/>
<dbReference type="PROSITE" id="PS50878">
    <property type="entry name" value="RT_POL"/>
    <property type="match status" value="1"/>
</dbReference>
<dbReference type="SMART" id="SM00343">
    <property type="entry name" value="ZnF_C2HC"/>
    <property type="match status" value="2"/>
</dbReference>
<evidence type="ECO:0000259" key="4">
    <source>
        <dbReference type="PROSITE" id="PS50878"/>
    </source>
</evidence>